<dbReference type="CDD" id="cd00156">
    <property type="entry name" value="REC"/>
    <property type="match status" value="1"/>
</dbReference>
<reference evidence="4 5" key="1">
    <citation type="submission" date="2016-11" db="EMBL/GenBank/DDBJ databases">
        <authorList>
            <person name="Varghese N."/>
            <person name="Submissions S."/>
        </authorList>
    </citation>
    <scope>NUCLEOTIDE SEQUENCE [LARGE SCALE GENOMIC DNA]</scope>
    <source>
        <strain evidence="4 5">DSM 29341</strain>
    </source>
</reference>
<dbReference type="InterPro" id="IPR001789">
    <property type="entry name" value="Sig_transdc_resp-reg_receiver"/>
</dbReference>
<organism evidence="4 5">
    <name type="scientific">Ruegeria intermedia</name>
    <dbReference type="NCBI Taxonomy" id="996115"/>
    <lineage>
        <taxon>Bacteria</taxon>
        <taxon>Pseudomonadati</taxon>
        <taxon>Pseudomonadota</taxon>
        <taxon>Alphaproteobacteria</taxon>
        <taxon>Rhodobacterales</taxon>
        <taxon>Roseobacteraceae</taxon>
        <taxon>Ruegeria</taxon>
    </lineage>
</organism>
<dbReference type="Pfam" id="PF00072">
    <property type="entry name" value="Response_reg"/>
    <property type="match status" value="1"/>
</dbReference>
<sequence length="239" mass="25585">MDDSVPFAASTPAPSAARPLLGQTILVVEDSRYACDALRLMCLHSGARIRRADCLRSARRHLQIYRPSVIIVDMGLPDGSGADLIAELDVASPRISAILGMSGDDGAQDLALRAGADGFMAKPLKSLAHFQKTILQLLPEDRRPGNLHAVRDEEISADPMAYQDDMAHIADILTGPADDRTLDYAAQFLRGVARDAGDSVLAEAAQQLATSRVRGAPVTVVAARVAGLVQNRLERREAI</sequence>
<dbReference type="AlphaFoldDB" id="A0A1M4TU48"/>
<dbReference type="EMBL" id="FQVK01000003">
    <property type="protein sequence ID" value="SHE47972.1"/>
    <property type="molecule type" value="Genomic_DNA"/>
</dbReference>
<evidence type="ECO:0000256" key="1">
    <source>
        <dbReference type="ARBA" id="ARBA00022553"/>
    </source>
</evidence>
<feature type="modified residue" description="4-aspartylphosphate" evidence="2">
    <location>
        <position position="73"/>
    </location>
</feature>
<gene>
    <name evidence="4" type="ORF">SAMN05444279_1039</name>
</gene>
<evidence type="ECO:0000259" key="3">
    <source>
        <dbReference type="PROSITE" id="PS50110"/>
    </source>
</evidence>
<feature type="domain" description="Response regulatory" evidence="3">
    <location>
        <begin position="24"/>
        <end position="137"/>
    </location>
</feature>
<dbReference type="PANTHER" id="PTHR44591">
    <property type="entry name" value="STRESS RESPONSE REGULATOR PROTEIN 1"/>
    <property type="match status" value="1"/>
</dbReference>
<evidence type="ECO:0000256" key="2">
    <source>
        <dbReference type="PROSITE-ProRule" id="PRU00169"/>
    </source>
</evidence>
<keyword evidence="1 2" id="KW-0597">Phosphoprotein</keyword>
<evidence type="ECO:0000313" key="5">
    <source>
        <dbReference type="Proteomes" id="UP000325134"/>
    </source>
</evidence>
<name>A0A1M4TU48_9RHOB</name>
<dbReference type="PROSITE" id="PS50110">
    <property type="entry name" value="RESPONSE_REGULATORY"/>
    <property type="match status" value="1"/>
</dbReference>
<dbReference type="RefSeq" id="WP_149774583.1">
    <property type="nucleotide sequence ID" value="NZ_FQVK01000003.1"/>
</dbReference>
<dbReference type="OrthoDB" id="7831674at2"/>
<dbReference type="GO" id="GO:0000160">
    <property type="term" value="P:phosphorelay signal transduction system"/>
    <property type="evidence" value="ECO:0007669"/>
    <property type="project" value="InterPro"/>
</dbReference>
<keyword evidence="5" id="KW-1185">Reference proteome</keyword>
<dbReference type="Gene3D" id="3.40.50.2300">
    <property type="match status" value="1"/>
</dbReference>
<dbReference type="Proteomes" id="UP000325134">
    <property type="component" value="Unassembled WGS sequence"/>
</dbReference>
<dbReference type="SUPFAM" id="SSF52172">
    <property type="entry name" value="CheY-like"/>
    <property type="match status" value="1"/>
</dbReference>
<accession>A0A1M4TU48</accession>
<dbReference type="InterPro" id="IPR050595">
    <property type="entry name" value="Bact_response_regulator"/>
</dbReference>
<proteinExistence type="predicted"/>
<dbReference type="PANTHER" id="PTHR44591:SF3">
    <property type="entry name" value="RESPONSE REGULATORY DOMAIN-CONTAINING PROTEIN"/>
    <property type="match status" value="1"/>
</dbReference>
<dbReference type="InterPro" id="IPR011006">
    <property type="entry name" value="CheY-like_superfamily"/>
</dbReference>
<evidence type="ECO:0000313" key="4">
    <source>
        <dbReference type="EMBL" id="SHE47972.1"/>
    </source>
</evidence>
<protein>
    <submittedName>
        <fullName evidence="4">Response regulator receiver domain-containing protein</fullName>
    </submittedName>
</protein>
<dbReference type="SMART" id="SM00448">
    <property type="entry name" value="REC"/>
    <property type="match status" value="1"/>
</dbReference>